<dbReference type="GO" id="GO:0046872">
    <property type="term" value="F:metal ion binding"/>
    <property type="evidence" value="ECO:0007669"/>
    <property type="project" value="UniProtKB-KW"/>
</dbReference>
<evidence type="ECO:0000256" key="3">
    <source>
        <dbReference type="ARBA" id="ARBA00022801"/>
    </source>
</evidence>
<comment type="cofactor">
    <cofactor evidence="1">
        <name>Zn(2+)</name>
        <dbReference type="ChEBI" id="CHEBI:29105"/>
    </cofactor>
</comment>
<keyword evidence="3" id="KW-0378">Hydrolase</keyword>
<dbReference type="PANTHER" id="PTHR37326">
    <property type="entry name" value="BLL3975 PROTEIN"/>
    <property type="match status" value="1"/>
</dbReference>
<dbReference type="SUPFAM" id="SSF53187">
    <property type="entry name" value="Zn-dependent exopeptidases"/>
    <property type="match status" value="1"/>
</dbReference>
<dbReference type="Proteomes" id="UP000461585">
    <property type="component" value="Unassembled WGS sequence"/>
</dbReference>
<keyword evidence="7" id="KW-1185">Reference proteome</keyword>
<sequence>MVENVVSIGLFVDERMEIKKNRFVGTEGTGKAKRICIATGIHGDELEGQYVCWELARRIRADISRLKGIVDIYPALNPLGIDAGTRGIPMFDLDMNRIFPGSEDGAVAEHVAAKIIADMEGADLCVDIHSSSPHMRELPQVRLSQATAKQLLPHARLLHMDLVWIHASASTSHATLSHSLNQRGVPTLVVEMGGGMRITRSYGDQLVDGLFHLMAEQGIWGCPVPPFPDPVIATDSHVRKVRADVPGLFLPVAGHNTRLKAGEPLGKIVDALTGEVVSTLSSPCDGLLFTLREYPVVYPGSLLARILGGEGR</sequence>
<feature type="domain" description="Succinylglutamate desuccinylase/Aspartoacylase catalytic" evidence="5">
    <location>
        <begin position="32"/>
        <end position="215"/>
    </location>
</feature>
<reference evidence="6 7" key="1">
    <citation type="submission" date="2020-01" db="EMBL/GenBank/DDBJ databases">
        <title>Anaeroalcalibacter tamaniensis gen. nov., sp. nov., moderately halophilic strictly anaerobic fermenter bacterium from mud volcano of Taman peninsula.</title>
        <authorList>
            <person name="Frolova A."/>
            <person name="Merkel A.Y."/>
            <person name="Slobodkin A.I."/>
        </authorList>
    </citation>
    <scope>NUCLEOTIDE SEQUENCE [LARGE SCALE GENOMIC DNA]</scope>
    <source>
        <strain evidence="6 7">F-3ap</strain>
    </source>
</reference>
<evidence type="ECO:0000256" key="2">
    <source>
        <dbReference type="ARBA" id="ARBA00022723"/>
    </source>
</evidence>
<keyword evidence="4" id="KW-0862">Zinc</keyword>
<dbReference type="Pfam" id="PF24827">
    <property type="entry name" value="AstE_AspA_cat"/>
    <property type="match status" value="1"/>
</dbReference>
<name>A0A7X5HX61_9FIRM</name>
<proteinExistence type="predicted"/>
<keyword evidence="2" id="KW-0479">Metal-binding</keyword>
<dbReference type="PANTHER" id="PTHR37326:SF1">
    <property type="entry name" value="BLL3975 PROTEIN"/>
    <property type="match status" value="1"/>
</dbReference>
<evidence type="ECO:0000256" key="4">
    <source>
        <dbReference type="ARBA" id="ARBA00022833"/>
    </source>
</evidence>
<organism evidence="6 7">
    <name type="scientific">Anaerotalea alkaliphila</name>
    <dbReference type="NCBI Taxonomy" id="2662126"/>
    <lineage>
        <taxon>Bacteria</taxon>
        <taxon>Bacillati</taxon>
        <taxon>Bacillota</taxon>
        <taxon>Clostridia</taxon>
        <taxon>Eubacteriales</taxon>
        <taxon>Anaerotalea</taxon>
    </lineage>
</organism>
<evidence type="ECO:0000313" key="7">
    <source>
        <dbReference type="Proteomes" id="UP000461585"/>
    </source>
</evidence>
<dbReference type="InterPro" id="IPR053138">
    <property type="entry name" value="N-alpha-Ac-DABA_deacetylase"/>
</dbReference>
<evidence type="ECO:0000259" key="5">
    <source>
        <dbReference type="Pfam" id="PF24827"/>
    </source>
</evidence>
<dbReference type="EMBL" id="JAAEEH010000032">
    <property type="protein sequence ID" value="NDL68250.1"/>
    <property type="molecule type" value="Genomic_DNA"/>
</dbReference>
<dbReference type="CDD" id="cd06253">
    <property type="entry name" value="M14_ASTE_ASPA-like"/>
    <property type="match status" value="1"/>
</dbReference>
<dbReference type="Gene3D" id="3.40.630.10">
    <property type="entry name" value="Zn peptidases"/>
    <property type="match status" value="1"/>
</dbReference>
<evidence type="ECO:0000313" key="6">
    <source>
        <dbReference type="EMBL" id="NDL68250.1"/>
    </source>
</evidence>
<accession>A0A7X5HX61</accession>
<dbReference type="InterPro" id="IPR055438">
    <property type="entry name" value="AstE_AspA_cat"/>
</dbReference>
<dbReference type="RefSeq" id="WP_162370974.1">
    <property type="nucleotide sequence ID" value="NZ_JAAEEH010000032.1"/>
</dbReference>
<dbReference type="AlphaFoldDB" id="A0A7X5HX61"/>
<evidence type="ECO:0000256" key="1">
    <source>
        <dbReference type="ARBA" id="ARBA00001947"/>
    </source>
</evidence>
<dbReference type="GO" id="GO:0016788">
    <property type="term" value="F:hydrolase activity, acting on ester bonds"/>
    <property type="evidence" value="ECO:0007669"/>
    <property type="project" value="InterPro"/>
</dbReference>
<comment type="caution">
    <text evidence="6">The sequence shown here is derived from an EMBL/GenBank/DDBJ whole genome shotgun (WGS) entry which is preliminary data.</text>
</comment>
<protein>
    <submittedName>
        <fullName evidence="6">Succinylglutamate desuccinylase</fullName>
    </submittedName>
</protein>
<gene>
    <name evidence="6" type="ORF">GXN74_10900</name>
</gene>